<dbReference type="Pfam" id="PF00271">
    <property type="entry name" value="Helicase_C"/>
    <property type="match status" value="1"/>
</dbReference>
<dbReference type="CDD" id="cd00268">
    <property type="entry name" value="DEADc"/>
    <property type="match status" value="1"/>
</dbReference>
<evidence type="ECO:0000313" key="12">
    <source>
        <dbReference type="EMBL" id="BET39388.1"/>
    </source>
</evidence>
<evidence type="ECO:0000256" key="1">
    <source>
        <dbReference type="ARBA" id="ARBA00022741"/>
    </source>
</evidence>
<organism evidence="12 13">
    <name type="scientific">Spiroplasma ixodetis</name>
    <dbReference type="NCBI Taxonomy" id="2141"/>
    <lineage>
        <taxon>Bacteria</taxon>
        <taxon>Bacillati</taxon>
        <taxon>Mycoplasmatota</taxon>
        <taxon>Mollicutes</taxon>
        <taxon>Entomoplasmatales</taxon>
        <taxon>Spiroplasmataceae</taxon>
        <taxon>Spiroplasma</taxon>
    </lineage>
</organism>
<keyword evidence="13" id="KW-1185">Reference proteome</keyword>
<dbReference type="InterPro" id="IPR014014">
    <property type="entry name" value="RNA_helicase_DEAD_Q_motif"/>
</dbReference>
<evidence type="ECO:0000256" key="7">
    <source>
        <dbReference type="RuleBase" id="RU000492"/>
    </source>
</evidence>
<evidence type="ECO:0000259" key="10">
    <source>
        <dbReference type="PROSITE" id="PS51194"/>
    </source>
</evidence>
<keyword evidence="4 7" id="KW-0067">ATP-binding</keyword>
<dbReference type="InterPro" id="IPR027417">
    <property type="entry name" value="P-loop_NTPase"/>
</dbReference>
<dbReference type="PANTHER" id="PTHR47959:SF1">
    <property type="entry name" value="ATP-DEPENDENT RNA HELICASE DBPA"/>
    <property type="match status" value="1"/>
</dbReference>
<evidence type="ECO:0000256" key="3">
    <source>
        <dbReference type="ARBA" id="ARBA00022806"/>
    </source>
</evidence>
<keyword evidence="2 7" id="KW-0378">Hydrolase</keyword>
<protein>
    <recommendedName>
        <fullName evidence="14">DEAD-box ATP-dependent RNA helicase</fullName>
    </recommendedName>
</protein>
<sequence>MSFTELNLKQELTAAIAKWGYTTPTPIQKKTIPVSLQKKDIIGKSHTGTGKTAAFVLPILHNLDIKLYRNQAIIVCPTRELAIQVAKQVKKYAYFLNGVNVALLCGGVNIRNQLYDLRTSNIVVGTPGRITDHINRGSLRLNSIKTLVLDEADEMLKMGFKKDIDFLFENSPQNIQTVLFSATMSKPVLKIADDYQNNPVSISVEDESQKLQQANIKQYYFDCHNITKETALVALYQKLQPQLSIVFSNTKDFTNKIAQLLEQNNIKCAVINGDKSQRERMEAMRQFKNGKVKVLIATDVVARGIDINGIDYVFNYDIPREYEYYTHRIGRTARAGAQGTAITLVSNRVQYNEIQEIQYYQNHKITLLDTTGWDLPKNVVKVTTKLNFSSHNNRNDFKRNVDNNSKWKRKPKY</sequence>
<dbReference type="PROSITE" id="PS51194">
    <property type="entry name" value="HELICASE_CTER"/>
    <property type="match status" value="1"/>
</dbReference>
<reference evidence="13" key="1">
    <citation type="journal article" date="2024" name="FEMS Microbiol. Lett.">
        <title>Genomic insights into Spiroplasma endosymbionts that induce male-killing and protective phenotypes in the pea aphid.</title>
        <authorList>
            <person name="Arai H."/>
            <person name="Legeai F."/>
            <person name="Kageyama D."/>
            <person name="Sugio A."/>
            <person name="Simon J.C."/>
        </authorList>
    </citation>
    <scope>NUCLEOTIDE SEQUENCE [LARGE SCALE GENOMIC DNA]</scope>
    <source>
        <strain evidence="13">sAp269</strain>
    </source>
</reference>
<dbReference type="InterPro" id="IPR050079">
    <property type="entry name" value="DEAD_box_RNA_helicase"/>
</dbReference>
<dbReference type="PROSITE" id="PS00039">
    <property type="entry name" value="DEAD_ATP_HELICASE"/>
    <property type="match status" value="1"/>
</dbReference>
<dbReference type="InterPro" id="IPR044742">
    <property type="entry name" value="DEAD/DEAH_RhlB"/>
</dbReference>
<dbReference type="CDD" id="cd18787">
    <property type="entry name" value="SF2_C_DEAD"/>
    <property type="match status" value="1"/>
</dbReference>
<dbReference type="EMBL" id="AP028955">
    <property type="protein sequence ID" value="BET39388.1"/>
    <property type="molecule type" value="Genomic_DNA"/>
</dbReference>
<dbReference type="InterPro" id="IPR011545">
    <property type="entry name" value="DEAD/DEAH_box_helicase_dom"/>
</dbReference>
<dbReference type="InterPro" id="IPR014001">
    <property type="entry name" value="Helicase_ATP-bd"/>
</dbReference>
<evidence type="ECO:0000256" key="8">
    <source>
        <dbReference type="SAM" id="MobiDB-lite"/>
    </source>
</evidence>
<dbReference type="InterPro" id="IPR000629">
    <property type="entry name" value="RNA-helicase_DEAD-box_CS"/>
</dbReference>
<dbReference type="RefSeq" id="WP_353306191.1">
    <property type="nucleotide sequence ID" value="NZ_AP028955.1"/>
</dbReference>
<evidence type="ECO:0008006" key="14">
    <source>
        <dbReference type="Google" id="ProtNLM"/>
    </source>
</evidence>
<feature type="domain" description="Helicase ATP-binding" evidence="9">
    <location>
        <begin position="32"/>
        <end position="202"/>
    </location>
</feature>
<evidence type="ECO:0000256" key="6">
    <source>
        <dbReference type="PROSITE-ProRule" id="PRU00552"/>
    </source>
</evidence>
<keyword evidence="3 7" id="KW-0347">Helicase</keyword>
<evidence type="ECO:0000259" key="9">
    <source>
        <dbReference type="PROSITE" id="PS51192"/>
    </source>
</evidence>
<dbReference type="Gene3D" id="3.40.50.300">
    <property type="entry name" value="P-loop containing nucleotide triphosphate hydrolases"/>
    <property type="match status" value="2"/>
</dbReference>
<dbReference type="SMART" id="SM00490">
    <property type="entry name" value="HELICc"/>
    <property type="match status" value="1"/>
</dbReference>
<evidence type="ECO:0000313" key="13">
    <source>
        <dbReference type="Proteomes" id="UP001473424"/>
    </source>
</evidence>
<feature type="domain" description="Helicase C-terminal" evidence="10">
    <location>
        <begin position="231"/>
        <end position="383"/>
    </location>
</feature>
<dbReference type="PROSITE" id="PS51192">
    <property type="entry name" value="HELICASE_ATP_BIND_1"/>
    <property type="match status" value="1"/>
</dbReference>
<name>A0ABM8JU40_9MOLU</name>
<evidence type="ECO:0000256" key="4">
    <source>
        <dbReference type="ARBA" id="ARBA00022840"/>
    </source>
</evidence>
<evidence type="ECO:0000259" key="11">
    <source>
        <dbReference type="PROSITE" id="PS51195"/>
    </source>
</evidence>
<proteinExistence type="inferred from homology"/>
<dbReference type="PROSITE" id="PS51195">
    <property type="entry name" value="Q_MOTIF"/>
    <property type="match status" value="1"/>
</dbReference>
<dbReference type="PANTHER" id="PTHR47959">
    <property type="entry name" value="ATP-DEPENDENT RNA HELICASE RHLE-RELATED"/>
    <property type="match status" value="1"/>
</dbReference>
<dbReference type="InterPro" id="IPR001650">
    <property type="entry name" value="Helicase_C-like"/>
</dbReference>
<dbReference type="Proteomes" id="UP001473424">
    <property type="component" value="Chromosome"/>
</dbReference>
<accession>A0ABM8JU40</accession>
<feature type="domain" description="DEAD-box RNA helicase Q" evidence="11">
    <location>
        <begin position="1"/>
        <end position="29"/>
    </location>
</feature>
<feature type="region of interest" description="Disordered" evidence="8">
    <location>
        <begin position="393"/>
        <end position="413"/>
    </location>
</feature>
<evidence type="ECO:0000256" key="5">
    <source>
        <dbReference type="ARBA" id="ARBA00038437"/>
    </source>
</evidence>
<evidence type="ECO:0000256" key="2">
    <source>
        <dbReference type="ARBA" id="ARBA00022801"/>
    </source>
</evidence>
<dbReference type="SMART" id="SM00487">
    <property type="entry name" value="DEXDc"/>
    <property type="match status" value="1"/>
</dbReference>
<keyword evidence="1 7" id="KW-0547">Nucleotide-binding</keyword>
<dbReference type="SUPFAM" id="SSF52540">
    <property type="entry name" value="P-loop containing nucleoside triphosphate hydrolases"/>
    <property type="match status" value="1"/>
</dbReference>
<comment type="similarity">
    <text evidence="5 7">Belongs to the DEAD box helicase family.</text>
</comment>
<dbReference type="Pfam" id="PF00270">
    <property type="entry name" value="DEAD"/>
    <property type="match status" value="1"/>
</dbReference>
<feature type="short sequence motif" description="Q motif" evidence="6">
    <location>
        <begin position="1"/>
        <end position="29"/>
    </location>
</feature>
<gene>
    <name evidence="12" type="ORF">SAP269_19770</name>
</gene>